<evidence type="ECO:0000313" key="2">
    <source>
        <dbReference type="EMBL" id="MBC5853322.1"/>
    </source>
</evidence>
<sequence>MEYLKQLFTILLTLVLGSFFFVGILEDFKSDDSIKVKQLEDYFKPARIMANACLKQQNDLYLHYPQNGTSLRLFYNAMFNLMENPQLESNNSYEVVLKGILHNMQVTQKTQSELPKAVAACREEVFLSLEALSIATGTFEYFSEQSKERSQKLNEVARLYEKKINEILSGFDAKELEKMMYQFGSLDLNSDNEIKALVVKFSEKLPIIESVNFVHSEREQEIYRIEADFFSKIREKSATQIDAGFKQGFFSWLIN</sequence>
<dbReference type="Proteomes" id="UP000615796">
    <property type="component" value="Unassembled WGS sequence"/>
</dbReference>
<feature type="transmembrane region" description="Helical" evidence="1">
    <location>
        <begin position="6"/>
        <end position="25"/>
    </location>
</feature>
<proteinExistence type="predicted"/>
<dbReference type="AlphaFoldDB" id="A0A9X0UJA7"/>
<dbReference type="EMBL" id="JACRUP010000034">
    <property type="protein sequence ID" value="MBC5853322.1"/>
    <property type="molecule type" value="Genomic_DNA"/>
</dbReference>
<evidence type="ECO:0000256" key="1">
    <source>
        <dbReference type="SAM" id="Phobius"/>
    </source>
</evidence>
<keyword evidence="1" id="KW-0472">Membrane</keyword>
<name>A0A9X0UJA7_VIBME</name>
<reference evidence="2" key="1">
    <citation type="submission" date="2020-08" db="EMBL/GenBank/DDBJ databases">
        <title>Genome Sequencing and Pan-Genome Analysis of Migratory bird Vibrio Strains, Inner Mongolia.</title>
        <authorList>
            <person name="Zheng L."/>
        </authorList>
    </citation>
    <scope>NUCLEOTIDE SEQUENCE</scope>
    <source>
        <strain evidence="2">M13F</strain>
    </source>
</reference>
<dbReference type="RefSeq" id="WP_032471902.1">
    <property type="nucleotide sequence ID" value="NZ_JACRUP010000034.1"/>
</dbReference>
<evidence type="ECO:0000313" key="3">
    <source>
        <dbReference type="Proteomes" id="UP000615796"/>
    </source>
</evidence>
<keyword evidence="3" id="KW-1185">Reference proteome</keyword>
<keyword evidence="1" id="KW-1133">Transmembrane helix</keyword>
<accession>A0A9X0UJA7</accession>
<protein>
    <submittedName>
        <fullName evidence="2">Uncharacterized protein</fullName>
    </submittedName>
</protein>
<gene>
    <name evidence="2" type="ORF">H8Q88_20810</name>
</gene>
<keyword evidence="1" id="KW-0812">Transmembrane</keyword>
<comment type="caution">
    <text evidence="2">The sequence shown here is derived from an EMBL/GenBank/DDBJ whole genome shotgun (WGS) entry which is preliminary data.</text>
</comment>
<organism evidence="2 3">
    <name type="scientific">Vibrio metschnikovii</name>
    <dbReference type="NCBI Taxonomy" id="28172"/>
    <lineage>
        <taxon>Bacteria</taxon>
        <taxon>Pseudomonadati</taxon>
        <taxon>Pseudomonadota</taxon>
        <taxon>Gammaproteobacteria</taxon>
        <taxon>Vibrionales</taxon>
        <taxon>Vibrionaceae</taxon>
        <taxon>Vibrio</taxon>
    </lineage>
</organism>